<feature type="domain" description="JmjC" evidence="4">
    <location>
        <begin position="92"/>
        <end position="240"/>
    </location>
</feature>
<dbReference type="Gene3D" id="2.60.120.650">
    <property type="entry name" value="Cupin"/>
    <property type="match status" value="1"/>
</dbReference>
<organism evidence="5 6">
    <name type="scientific">Streptomyces chromofuscus</name>
    <dbReference type="NCBI Taxonomy" id="42881"/>
    <lineage>
        <taxon>Bacteria</taxon>
        <taxon>Bacillati</taxon>
        <taxon>Actinomycetota</taxon>
        <taxon>Actinomycetes</taxon>
        <taxon>Kitasatosporales</taxon>
        <taxon>Streptomycetaceae</taxon>
        <taxon>Streptomyces</taxon>
    </lineage>
</organism>
<reference evidence="5 6" key="1">
    <citation type="submission" date="2020-10" db="EMBL/GenBank/DDBJ databases">
        <title>Streptomyces chromofuscus complate genome analysis.</title>
        <authorList>
            <person name="Anwar N."/>
        </authorList>
    </citation>
    <scope>NUCLEOTIDE SEQUENCE [LARGE SCALE GENOMIC DNA]</scope>
    <source>
        <strain evidence="5 6">DSM 40273</strain>
    </source>
</reference>
<name>A0A7M2T744_STRCW</name>
<dbReference type="AlphaFoldDB" id="A0A7M2T744"/>
<protein>
    <recommendedName>
        <fullName evidence="4">JmjC domain-containing protein</fullName>
    </recommendedName>
</protein>
<evidence type="ECO:0000256" key="1">
    <source>
        <dbReference type="ARBA" id="ARBA00001954"/>
    </source>
</evidence>
<evidence type="ECO:0000313" key="6">
    <source>
        <dbReference type="Proteomes" id="UP000594008"/>
    </source>
</evidence>
<accession>A0A7M2T744</accession>
<dbReference type="RefSeq" id="WP_189702147.1">
    <property type="nucleotide sequence ID" value="NZ_BMTA01000039.1"/>
</dbReference>
<evidence type="ECO:0000256" key="2">
    <source>
        <dbReference type="ARBA" id="ARBA00022723"/>
    </source>
</evidence>
<dbReference type="InterPro" id="IPR039994">
    <property type="entry name" value="NO66-like"/>
</dbReference>
<keyword evidence="3" id="KW-0408">Iron</keyword>
<dbReference type="PROSITE" id="PS51184">
    <property type="entry name" value="JMJC"/>
    <property type="match status" value="1"/>
</dbReference>
<dbReference type="InterPro" id="IPR003347">
    <property type="entry name" value="JmjC_dom"/>
</dbReference>
<proteinExistence type="predicted"/>
<comment type="cofactor">
    <cofactor evidence="1">
        <name>Fe(2+)</name>
        <dbReference type="ChEBI" id="CHEBI:29033"/>
    </cofactor>
</comment>
<dbReference type="PANTHER" id="PTHR13096">
    <property type="entry name" value="MINA53 MYC INDUCED NUCLEAR ANTIGEN"/>
    <property type="match status" value="1"/>
</dbReference>
<dbReference type="KEGG" id="schf:IPT68_00235"/>
<dbReference type="Pfam" id="PF08007">
    <property type="entry name" value="JmjC_2"/>
    <property type="match status" value="1"/>
</dbReference>
<sequence length="393" mass="42864">MTSHTFADLVGDEKEFFAEYFNKKPLLRKGALKDPQGILSLRRLDELVQLEVIRPPYLRANLKGAGVPDQGFTQTVTVQGTDLTDAIVPEKVYELFRAGATIVWSSLNHLDSSLRSFTRVISDRFGAKTDCVAFLTPAGKQGFSPHHDPVDLFIVQTEGTKRWRLWNPAEVRKGEAASYTAEQLGEPVIDVLLEPGDVLYLPYDTPHAAAAEELASVHLSIMVRPRMWKDLLKQTFEELVREPQFNEFPFIGADREAGTEALFAQKLRAVAERLTAVAPGSELDRLAELGRRMPGNSAGHTFLSTARLDALEADAPMRRTDAVVEFGTPADGRVQLTVNGHRIAVPAPVADILAGMAAGQETAAADVFPGVAAERATRMAQGLARIGLLEAAA</sequence>
<evidence type="ECO:0000256" key="3">
    <source>
        <dbReference type="ARBA" id="ARBA00023004"/>
    </source>
</evidence>
<dbReference type="EMBL" id="CP063374">
    <property type="protein sequence ID" value="QOV44530.1"/>
    <property type="molecule type" value="Genomic_DNA"/>
</dbReference>
<evidence type="ECO:0000313" key="5">
    <source>
        <dbReference type="EMBL" id="QOV44530.1"/>
    </source>
</evidence>
<dbReference type="SUPFAM" id="SSF51197">
    <property type="entry name" value="Clavaminate synthase-like"/>
    <property type="match status" value="1"/>
</dbReference>
<dbReference type="Proteomes" id="UP000594008">
    <property type="component" value="Chromosome"/>
</dbReference>
<evidence type="ECO:0000259" key="4">
    <source>
        <dbReference type="PROSITE" id="PS51184"/>
    </source>
</evidence>
<dbReference type="GO" id="GO:0046872">
    <property type="term" value="F:metal ion binding"/>
    <property type="evidence" value="ECO:0007669"/>
    <property type="project" value="UniProtKB-KW"/>
</dbReference>
<dbReference type="PANTHER" id="PTHR13096:SF8">
    <property type="entry name" value="RIBOSOMAL OXYGENASE 1"/>
    <property type="match status" value="1"/>
</dbReference>
<gene>
    <name evidence="5" type="ORF">IPT68_00235</name>
</gene>
<keyword evidence="2" id="KW-0479">Metal-binding</keyword>
<keyword evidence="6" id="KW-1185">Reference proteome</keyword>